<keyword evidence="3 7" id="KW-0812">Transmembrane</keyword>
<feature type="transmembrane region" description="Helical" evidence="7">
    <location>
        <begin position="159"/>
        <end position="180"/>
    </location>
</feature>
<evidence type="ECO:0000256" key="5">
    <source>
        <dbReference type="ARBA" id="ARBA00023136"/>
    </source>
</evidence>
<feature type="transmembrane region" description="Helical" evidence="7">
    <location>
        <begin position="187"/>
        <end position="212"/>
    </location>
</feature>
<dbReference type="KEGG" id="des:DSOUD_1378"/>
<feature type="transmembrane region" description="Helical" evidence="7">
    <location>
        <begin position="239"/>
        <end position="261"/>
    </location>
</feature>
<comment type="similarity">
    <text evidence="6">Belongs to the FNT transporter (TC 1.A.16) family.</text>
</comment>
<accession>A0A0M4D0P0</accession>
<dbReference type="Proteomes" id="UP000057158">
    <property type="component" value="Chromosome"/>
</dbReference>
<dbReference type="Pfam" id="PF01226">
    <property type="entry name" value="Form_Nir_trans"/>
    <property type="match status" value="1"/>
</dbReference>
<dbReference type="EMBL" id="CP010802">
    <property type="protein sequence ID" value="ALC16158.1"/>
    <property type="molecule type" value="Genomic_DNA"/>
</dbReference>
<organism evidence="8 9">
    <name type="scientific">Desulfuromonas soudanensis</name>
    <dbReference type="NCBI Taxonomy" id="1603606"/>
    <lineage>
        <taxon>Bacteria</taxon>
        <taxon>Pseudomonadati</taxon>
        <taxon>Thermodesulfobacteriota</taxon>
        <taxon>Desulfuromonadia</taxon>
        <taxon>Desulfuromonadales</taxon>
        <taxon>Desulfuromonadaceae</taxon>
        <taxon>Desulfuromonas</taxon>
    </lineage>
</organism>
<dbReference type="STRING" id="1603606.DSOUD_1378"/>
<keyword evidence="2" id="KW-0813">Transport</keyword>
<keyword evidence="5 7" id="KW-0472">Membrane</keyword>
<dbReference type="GO" id="GO:0015499">
    <property type="term" value="F:formate transmembrane transporter activity"/>
    <property type="evidence" value="ECO:0007669"/>
    <property type="project" value="TreeGrafter"/>
</dbReference>
<evidence type="ECO:0000313" key="8">
    <source>
        <dbReference type="EMBL" id="ALC16158.1"/>
    </source>
</evidence>
<dbReference type="FunFam" id="1.20.1080.10:FF:000011">
    <property type="entry name" value="Formate family transporter"/>
    <property type="match status" value="1"/>
</dbReference>
<evidence type="ECO:0000256" key="1">
    <source>
        <dbReference type="ARBA" id="ARBA00004141"/>
    </source>
</evidence>
<evidence type="ECO:0000313" key="9">
    <source>
        <dbReference type="Proteomes" id="UP000057158"/>
    </source>
</evidence>
<reference evidence="8 9" key="1">
    <citation type="submission" date="2015-07" db="EMBL/GenBank/DDBJ databases">
        <title>Isolation and Genomic Characterization of a Novel Halophilic Metal-Reducing Deltaproteobacterium from the Deep Subsurface.</title>
        <authorList>
            <person name="Badalamenti J.P."/>
            <person name="Summers Z.M."/>
            <person name="Gralnick J.A."/>
            <person name="Bond D.R."/>
        </authorList>
    </citation>
    <scope>NUCLEOTIDE SEQUENCE [LARGE SCALE GENOMIC DNA]</scope>
    <source>
        <strain evidence="8 9">WTL</strain>
    </source>
</reference>
<evidence type="ECO:0000256" key="7">
    <source>
        <dbReference type="SAM" id="Phobius"/>
    </source>
</evidence>
<dbReference type="InterPro" id="IPR023271">
    <property type="entry name" value="Aquaporin-like"/>
</dbReference>
<keyword evidence="4 7" id="KW-1133">Transmembrane helix</keyword>
<feature type="transmembrane region" description="Helical" evidence="7">
    <location>
        <begin position="109"/>
        <end position="130"/>
    </location>
</feature>
<dbReference type="InterPro" id="IPR000292">
    <property type="entry name" value="For/NO2_transpt"/>
</dbReference>
<dbReference type="RefSeq" id="WP_053550297.1">
    <property type="nucleotide sequence ID" value="NZ_CP010802.1"/>
</dbReference>
<dbReference type="PROSITE" id="PS01006">
    <property type="entry name" value="FORMATE_NITRITE_TP_2"/>
    <property type="match status" value="1"/>
</dbReference>
<sequence length="271" mass="29264">MEKRFLTPGETVQAIVDNARRLSTQSLSRTVVLSLLAGFYIGFGAQLATVVTQDTAPIVGVGISRLLGGSVFSIGLMLVVVCGAELFTGNSLLAKAALHGQISWWQLSANWAVVILGNLAGSLFFAWLMFRSNLWQSGHLADHAIAIARDKTTLPFDVALVRGILCNWLVCLAVFMATAARDISGKVLACYIPIMTFVASGFEHSVANMYFIPTGLLLAKRLGISDPGLTWRSFFIDNLLPVTLGNILGGVVFVSFAYWYIHLRGQRPAAA</sequence>
<dbReference type="OrthoDB" id="9786493at2"/>
<dbReference type="Gene3D" id="1.20.1080.10">
    <property type="entry name" value="Glycerol uptake facilitator protein"/>
    <property type="match status" value="1"/>
</dbReference>
<evidence type="ECO:0000256" key="4">
    <source>
        <dbReference type="ARBA" id="ARBA00022989"/>
    </source>
</evidence>
<comment type="subcellular location">
    <subcellularLocation>
        <location evidence="1">Membrane</location>
        <topology evidence="1">Multi-pass membrane protein</topology>
    </subcellularLocation>
</comment>
<dbReference type="PATRIC" id="fig|1603606.3.peg.1503"/>
<dbReference type="InterPro" id="IPR024002">
    <property type="entry name" value="For/NO2_transpt_CS"/>
</dbReference>
<dbReference type="GO" id="GO:0005886">
    <property type="term" value="C:plasma membrane"/>
    <property type="evidence" value="ECO:0007669"/>
    <property type="project" value="TreeGrafter"/>
</dbReference>
<evidence type="ECO:0000256" key="2">
    <source>
        <dbReference type="ARBA" id="ARBA00022448"/>
    </source>
</evidence>
<proteinExistence type="inferred from homology"/>
<evidence type="ECO:0000256" key="6">
    <source>
        <dbReference type="ARBA" id="ARBA00049660"/>
    </source>
</evidence>
<dbReference type="PROSITE" id="PS01005">
    <property type="entry name" value="FORMATE_NITRITE_TP_1"/>
    <property type="match status" value="1"/>
</dbReference>
<dbReference type="AlphaFoldDB" id="A0A0M4D0P0"/>
<dbReference type="NCBIfam" id="TIGR00790">
    <property type="entry name" value="fnt"/>
    <property type="match status" value="1"/>
</dbReference>
<evidence type="ECO:0000256" key="3">
    <source>
        <dbReference type="ARBA" id="ARBA00022692"/>
    </source>
</evidence>
<dbReference type="PANTHER" id="PTHR30520">
    <property type="entry name" value="FORMATE TRANSPORTER-RELATED"/>
    <property type="match status" value="1"/>
</dbReference>
<feature type="transmembrane region" description="Helical" evidence="7">
    <location>
        <begin position="30"/>
        <end position="51"/>
    </location>
</feature>
<feature type="transmembrane region" description="Helical" evidence="7">
    <location>
        <begin position="63"/>
        <end position="88"/>
    </location>
</feature>
<keyword evidence="9" id="KW-1185">Reference proteome</keyword>
<protein>
    <submittedName>
        <fullName evidence="8">Formate/nitrite transporter</fullName>
    </submittedName>
</protein>
<name>A0A0M4D0P0_9BACT</name>
<gene>
    <name evidence="8" type="primary">fdhC</name>
    <name evidence="8" type="ORF">DSOUD_1378</name>
</gene>
<dbReference type="PANTHER" id="PTHR30520:SF6">
    <property type="entry name" value="FORMATE_NITRATE FAMILY TRANSPORTER (EUROFUNG)"/>
    <property type="match status" value="1"/>
</dbReference>